<gene>
    <name evidence="2" type="ORF">EYC80_009005</name>
</gene>
<name>A0A5N6K269_MONLA</name>
<feature type="compositionally biased region" description="Polar residues" evidence="1">
    <location>
        <begin position="290"/>
        <end position="301"/>
    </location>
</feature>
<comment type="caution">
    <text evidence="2">The sequence shown here is derived from an EMBL/GenBank/DDBJ whole genome shotgun (WGS) entry which is preliminary data.</text>
</comment>
<protein>
    <submittedName>
        <fullName evidence="2">Uncharacterized protein</fullName>
    </submittedName>
</protein>
<reference evidence="2 3" key="1">
    <citation type="submission" date="2019-06" db="EMBL/GenBank/DDBJ databases">
        <title>Genome Sequence of the Brown Rot Fungal Pathogen Monilinia laxa.</title>
        <authorList>
            <person name="De Miccolis Angelini R.M."/>
            <person name="Landi L."/>
            <person name="Abate D."/>
            <person name="Pollastro S."/>
            <person name="Romanazzi G."/>
            <person name="Faretra F."/>
        </authorList>
    </citation>
    <scope>NUCLEOTIDE SEQUENCE [LARGE SCALE GENOMIC DNA]</scope>
    <source>
        <strain evidence="2 3">Mlax316</strain>
    </source>
</reference>
<accession>A0A5N6K269</accession>
<feature type="region of interest" description="Disordered" evidence="1">
    <location>
        <begin position="270"/>
        <end position="302"/>
    </location>
</feature>
<proteinExistence type="predicted"/>
<feature type="region of interest" description="Disordered" evidence="1">
    <location>
        <begin position="314"/>
        <end position="370"/>
    </location>
</feature>
<keyword evidence="3" id="KW-1185">Reference proteome</keyword>
<evidence type="ECO:0000313" key="3">
    <source>
        <dbReference type="Proteomes" id="UP000326757"/>
    </source>
</evidence>
<dbReference type="EMBL" id="VIGI01000009">
    <property type="protein sequence ID" value="KAB8296225.1"/>
    <property type="molecule type" value="Genomic_DNA"/>
</dbReference>
<feature type="region of interest" description="Disordered" evidence="1">
    <location>
        <begin position="31"/>
        <end position="80"/>
    </location>
</feature>
<dbReference type="Proteomes" id="UP000326757">
    <property type="component" value="Unassembled WGS sequence"/>
</dbReference>
<feature type="compositionally biased region" description="Acidic residues" evidence="1">
    <location>
        <begin position="338"/>
        <end position="360"/>
    </location>
</feature>
<feature type="compositionally biased region" description="Polar residues" evidence="1">
    <location>
        <begin position="31"/>
        <end position="49"/>
    </location>
</feature>
<evidence type="ECO:0000256" key="1">
    <source>
        <dbReference type="SAM" id="MobiDB-lite"/>
    </source>
</evidence>
<evidence type="ECO:0000313" key="2">
    <source>
        <dbReference type="EMBL" id="KAB8296225.1"/>
    </source>
</evidence>
<feature type="region of interest" description="Disordered" evidence="1">
    <location>
        <begin position="380"/>
        <end position="399"/>
    </location>
</feature>
<dbReference type="AlphaFoldDB" id="A0A5N6K269"/>
<organism evidence="2 3">
    <name type="scientific">Monilinia laxa</name>
    <name type="common">Brown rot fungus</name>
    <name type="synonym">Sclerotinia laxa</name>
    <dbReference type="NCBI Taxonomy" id="61186"/>
    <lineage>
        <taxon>Eukaryota</taxon>
        <taxon>Fungi</taxon>
        <taxon>Dikarya</taxon>
        <taxon>Ascomycota</taxon>
        <taxon>Pezizomycotina</taxon>
        <taxon>Leotiomycetes</taxon>
        <taxon>Helotiales</taxon>
        <taxon>Sclerotiniaceae</taxon>
        <taxon>Monilinia</taxon>
    </lineage>
</organism>
<feature type="compositionally biased region" description="Basic and acidic residues" evidence="1">
    <location>
        <begin position="318"/>
        <end position="331"/>
    </location>
</feature>
<sequence>MDSAYATSAYGANMMGYNDNVQMFLENVSRQMSQPSQPRNRLSMSSGHRNMTPMRVTKPRSTSNSPRCSVKQDRRKTLMSDGSYQRQMAMFAQQEMMATNGWGSNDELSTQMPTRSNRPVSWHPTSQQAMYQSVQPSSGFQFSQDYYNFDDPAPAVYSGYASPDSTFSPVSMPLSEDPHNSYPFPAAPTSYPLDQSYTADHTPLENSMMAAQVPYAHDNQDPTMYSHFDWNNFAANGYEGDDSPPTPDNFLPIQYPEPTFTSEESIPYHALSDDEPEGEELIGMGLYDTPDNSKTSLSDPQLDNYRMMSSHLLGNSYRRPEPAGKGLKLEETWQPPSEQDDDEEEEDGEGEDEDEDAEEVASEKPVQMVDTNAYMMGTTQNFPDFNASYATNYGSTGWI</sequence>
<dbReference type="OrthoDB" id="5378435at2759"/>